<gene>
    <name evidence="2" type="ORF">SapgrDRAFT_2017</name>
</gene>
<feature type="domain" description="DUF5071" evidence="1">
    <location>
        <begin position="11"/>
        <end position="124"/>
    </location>
</feature>
<protein>
    <recommendedName>
        <fullName evidence="1">DUF5071 domain-containing protein</fullName>
    </recommendedName>
</protein>
<accession>J1I4Q4</accession>
<reference evidence="3" key="1">
    <citation type="journal article" date="2012" name="Stand. Genomic Sci.">
        <title>Permanent draft genome sequence of the gliding predator Saprospira grandis strain Sa g1 (= HR1).</title>
        <authorList>
            <person name="Mavromatis K."/>
            <person name="Chertkov O."/>
            <person name="Lapidus A."/>
            <person name="Nolan M."/>
            <person name="Lucas S."/>
            <person name="Tice H."/>
            <person name="Del Rio T.G."/>
            <person name="Cheng J.F."/>
            <person name="Han C."/>
            <person name="Tapia R."/>
            <person name="Bruce D."/>
            <person name="Goodwin L.A."/>
            <person name="Pitluck S."/>
            <person name="Huntemann M."/>
            <person name="Liolios K."/>
            <person name="Pagani I."/>
            <person name="Ivanova N."/>
            <person name="Mikhailova N."/>
            <person name="Pati A."/>
            <person name="Chen A."/>
            <person name="Palaniappan K."/>
            <person name="Land M."/>
            <person name="Brambilla E.M."/>
            <person name="Rohde M."/>
            <person name="Spring S."/>
            <person name="Goker M."/>
            <person name="Detter J.C."/>
            <person name="Bristow J."/>
            <person name="Eisen J.A."/>
            <person name="Markowitz V."/>
            <person name="Hugenholtz P."/>
            <person name="Kyrpides N.C."/>
            <person name="Klenk H.P."/>
            <person name="Woyke T."/>
        </authorList>
    </citation>
    <scope>NUCLEOTIDE SEQUENCE [LARGE SCALE GENOMIC DNA]</scope>
    <source>
        <strain evidence="3">DSM 2844</strain>
    </source>
</reference>
<dbReference type="AlphaFoldDB" id="J1I4Q4"/>
<dbReference type="Proteomes" id="UP000005113">
    <property type="component" value="Unassembled WGS sequence"/>
</dbReference>
<dbReference type="CDD" id="cd11743">
    <property type="entry name" value="Cthe_2751_like"/>
    <property type="match status" value="1"/>
</dbReference>
<dbReference type="Pfam" id="PF16804">
    <property type="entry name" value="DUF5071"/>
    <property type="match status" value="1"/>
</dbReference>
<evidence type="ECO:0000313" key="3">
    <source>
        <dbReference type="Proteomes" id="UP000005113"/>
    </source>
</evidence>
<name>J1I4Q4_9BACT</name>
<dbReference type="InterPro" id="IPR038692">
    <property type="entry name" value="Cthe_2751_sf"/>
</dbReference>
<proteinExistence type="predicted"/>
<dbReference type="RefSeq" id="WP_002659385.1">
    <property type="nucleotide sequence ID" value="NZ_JH719942.1"/>
</dbReference>
<organism evidence="2 3">
    <name type="scientific">Saprospira grandis DSM 2844</name>
    <dbReference type="NCBI Taxonomy" id="694433"/>
    <lineage>
        <taxon>Bacteria</taxon>
        <taxon>Pseudomonadati</taxon>
        <taxon>Bacteroidota</taxon>
        <taxon>Saprospiria</taxon>
        <taxon>Saprospirales</taxon>
        <taxon>Saprospiraceae</taxon>
        <taxon>Saprospira</taxon>
    </lineage>
</organism>
<dbReference type="InterPro" id="IPR031837">
    <property type="entry name" value="DUF5071"/>
</dbReference>
<dbReference type="HOGENOM" id="CLU_1420556_0_0_10"/>
<sequence length="193" mass="23012">MSMYFFRPPFIPKDKHDDLAVDILAQTEAEIWLPFAHELLEWLQDRNWPVAPLIAEVLKEELPQLEKEIAHILQTEDGHWKYDLLMLFEANWPPNWQQMLAPLVFRPSRLDWEAEVDQIASEIYFAPFNMEEVQGLSWRPMEEGHPLAEKLQERFSTELLASQEEPKNWPKWRGRLQFELAQELGLDILVHYH</sequence>
<evidence type="ECO:0000313" key="2">
    <source>
        <dbReference type="EMBL" id="EJF53705.1"/>
    </source>
</evidence>
<dbReference type="EMBL" id="JH719942">
    <property type="protein sequence ID" value="EJF53705.1"/>
    <property type="molecule type" value="Genomic_DNA"/>
</dbReference>
<evidence type="ECO:0000259" key="1">
    <source>
        <dbReference type="Pfam" id="PF16804"/>
    </source>
</evidence>
<dbReference type="Gene3D" id="1.25.40.750">
    <property type="entry name" value="Domain of unknown function DUF5071"/>
    <property type="match status" value="1"/>
</dbReference>